<gene>
    <name evidence="1" type="ORF">HPB49_022494</name>
</gene>
<protein>
    <submittedName>
        <fullName evidence="1">Uncharacterized protein</fullName>
    </submittedName>
</protein>
<evidence type="ECO:0000313" key="1">
    <source>
        <dbReference type="EMBL" id="KAH7942269.1"/>
    </source>
</evidence>
<evidence type="ECO:0000313" key="2">
    <source>
        <dbReference type="Proteomes" id="UP000821865"/>
    </source>
</evidence>
<sequence length="478" mass="54146">MGIVCVCAPRAWGDGSVPHLVLVTSPGTHGLGRVTEAMASTDDSYSDDDQESVSSSSDGEATKRSYPKRQKYKCPLCPKALGTARDLGIHVRRHEQCKPYTCKDCDKAFCTPFELDQHARSHTLEQPYECHLCPLRFGTASALHNHRATHRTPNSVTYRCRVSPACTATFRRVATRSAHERTHCTDCAYRCETCKRAFPQKYNLQRHLRLHDGDKLHCCPTCKRMFYDKKRLDVHAKSCGDFRRRPSWQQHVASQHEDSASEELSEKDRELVVRSSESLSEQERADDQLSSEVDGTSSPARPSAAPERTRADWCVRLRLRRNKNAPKNPGRPRRCSGKSGNSPSQQPRPSDTPISPLLPPEHTAGKQGMEEASVGTGEATDTCKRCSPIYQCPNCERLFLKWDDLKTHAMLEHELVLSSSTFQFVCHVCDKTFKQNSNLKTHLKSHDRVVTFECDICGLGFTLKHHYKRHRANKHYKD</sequence>
<organism evidence="1 2">
    <name type="scientific">Dermacentor silvarum</name>
    <name type="common">Tick</name>
    <dbReference type="NCBI Taxonomy" id="543639"/>
    <lineage>
        <taxon>Eukaryota</taxon>
        <taxon>Metazoa</taxon>
        <taxon>Ecdysozoa</taxon>
        <taxon>Arthropoda</taxon>
        <taxon>Chelicerata</taxon>
        <taxon>Arachnida</taxon>
        <taxon>Acari</taxon>
        <taxon>Parasitiformes</taxon>
        <taxon>Ixodida</taxon>
        <taxon>Ixodoidea</taxon>
        <taxon>Ixodidae</taxon>
        <taxon>Rhipicephalinae</taxon>
        <taxon>Dermacentor</taxon>
    </lineage>
</organism>
<dbReference type="EMBL" id="CM023476">
    <property type="protein sequence ID" value="KAH7942269.1"/>
    <property type="molecule type" value="Genomic_DNA"/>
</dbReference>
<comment type="caution">
    <text evidence="1">The sequence shown here is derived from an EMBL/GenBank/DDBJ whole genome shotgun (WGS) entry which is preliminary data.</text>
</comment>
<dbReference type="Proteomes" id="UP000821865">
    <property type="component" value="Chromosome 7"/>
</dbReference>
<proteinExistence type="predicted"/>
<keyword evidence="2" id="KW-1185">Reference proteome</keyword>
<accession>A0ACB8CHT9</accession>
<reference evidence="1" key="1">
    <citation type="submission" date="2020-05" db="EMBL/GenBank/DDBJ databases">
        <title>Large-scale comparative analyses of tick genomes elucidate their genetic diversity and vector capacities.</title>
        <authorList>
            <person name="Jia N."/>
            <person name="Wang J."/>
            <person name="Shi W."/>
            <person name="Du L."/>
            <person name="Sun Y."/>
            <person name="Zhan W."/>
            <person name="Jiang J."/>
            <person name="Wang Q."/>
            <person name="Zhang B."/>
            <person name="Ji P."/>
            <person name="Sakyi L.B."/>
            <person name="Cui X."/>
            <person name="Yuan T."/>
            <person name="Jiang B."/>
            <person name="Yang W."/>
            <person name="Lam T.T.-Y."/>
            <person name="Chang Q."/>
            <person name="Ding S."/>
            <person name="Wang X."/>
            <person name="Zhu J."/>
            <person name="Ruan X."/>
            <person name="Zhao L."/>
            <person name="Wei J."/>
            <person name="Que T."/>
            <person name="Du C."/>
            <person name="Cheng J."/>
            <person name="Dai P."/>
            <person name="Han X."/>
            <person name="Huang E."/>
            <person name="Gao Y."/>
            <person name="Liu J."/>
            <person name="Shao H."/>
            <person name="Ye R."/>
            <person name="Li L."/>
            <person name="Wei W."/>
            <person name="Wang X."/>
            <person name="Wang C."/>
            <person name="Yang T."/>
            <person name="Huo Q."/>
            <person name="Li W."/>
            <person name="Guo W."/>
            <person name="Chen H."/>
            <person name="Zhou L."/>
            <person name="Ni X."/>
            <person name="Tian J."/>
            <person name="Zhou Y."/>
            <person name="Sheng Y."/>
            <person name="Liu T."/>
            <person name="Pan Y."/>
            <person name="Xia L."/>
            <person name="Li J."/>
            <person name="Zhao F."/>
            <person name="Cao W."/>
        </authorList>
    </citation>
    <scope>NUCLEOTIDE SEQUENCE</scope>
    <source>
        <strain evidence="1">Dsil-2018</strain>
    </source>
</reference>
<name>A0ACB8CHT9_DERSI</name>